<keyword evidence="4 8" id="KW-0210">Decarboxylase</keyword>
<comment type="pathway">
    <text evidence="2 8">Amino-acid biosynthesis; L-tryptophan biosynthesis; L-tryptophan from chorismate: step 4/5.</text>
</comment>
<dbReference type="GO" id="GO:0000162">
    <property type="term" value="P:L-tryptophan biosynthetic process"/>
    <property type="evidence" value="ECO:0007669"/>
    <property type="project" value="UniProtKB-UniRule"/>
</dbReference>
<keyword evidence="7 8" id="KW-0456">Lyase</keyword>
<dbReference type="RefSeq" id="WP_072576493.1">
    <property type="nucleotide sequence ID" value="NZ_LWHB01000077.1"/>
</dbReference>
<dbReference type="HAMAP" id="MF_00134_B">
    <property type="entry name" value="IGPS_B"/>
    <property type="match status" value="1"/>
</dbReference>
<evidence type="ECO:0000259" key="9">
    <source>
        <dbReference type="Pfam" id="PF00218"/>
    </source>
</evidence>
<dbReference type="GO" id="GO:0004425">
    <property type="term" value="F:indole-3-glycerol-phosphate synthase activity"/>
    <property type="evidence" value="ECO:0007669"/>
    <property type="project" value="UniProtKB-UniRule"/>
</dbReference>
<dbReference type="UniPathway" id="UPA00035">
    <property type="reaction ID" value="UER00043"/>
</dbReference>
<evidence type="ECO:0000256" key="4">
    <source>
        <dbReference type="ARBA" id="ARBA00022793"/>
    </source>
</evidence>
<organism evidence="10 11">
    <name type="scientific">Suttonella ornithocola</name>
    <dbReference type="NCBI Taxonomy" id="279832"/>
    <lineage>
        <taxon>Bacteria</taxon>
        <taxon>Pseudomonadati</taxon>
        <taxon>Pseudomonadota</taxon>
        <taxon>Gammaproteobacteria</taxon>
        <taxon>Cardiobacteriales</taxon>
        <taxon>Cardiobacteriaceae</taxon>
        <taxon>Suttonella</taxon>
    </lineage>
</organism>
<dbReference type="InterPro" id="IPR013785">
    <property type="entry name" value="Aldolase_TIM"/>
</dbReference>
<dbReference type="AlphaFoldDB" id="A0A380MXX1"/>
<evidence type="ECO:0000256" key="6">
    <source>
        <dbReference type="ARBA" id="ARBA00023141"/>
    </source>
</evidence>
<accession>A0A380MXX1</accession>
<feature type="domain" description="Indole-3-glycerol phosphate synthase" evidence="9">
    <location>
        <begin position="4"/>
        <end position="259"/>
    </location>
</feature>
<dbReference type="EC" id="4.1.1.48" evidence="8"/>
<evidence type="ECO:0000256" key="3">
    <source>
        <dbReference type="ARBA" id="ARBA00022605"/>
    </source>
</evidence>
<evidence type="ECO:0000256" key="1">
    <source>
        <dbReference type="ARBA" id="ARBA00001633"/>
    </source>
</evidence>
<evidence type="ECO:0000256" key="7">
    <source>
        <dbReference type="ARBA" id="ARBA00023239"/>
    </source>
</evidence>
<keyword evidence="11" id="KW-1185">Reference proteome</keyword>
<dbReference type="OrthoDB" id="9804217at2"/>
<dbReference type="PROSITE" id="PS00614">
    <property type="entry name" value="IGPS"/>
    <property type="match status" value="1"/>
</dbReference>
<dbReference type="GO" id="GO:0004640">
    <property type="term" value="F:phosphoribosylanthranilate isomerase activity"/>
    <property type="evidence" value="ECO:0007669"/>
    <property type="project" value="TreeGrafter"/>
</dbReference>
<reference evidence="10 11" key="1">
    <citation type="submission" date="2018-06" db="EMBL/GenBank/DDBJ databases">
        <authorList>
            <consortium name="Pathogen Informatics"/>
            <person name="Doyle S."/>
        </authorList>
    </citation>
    <scope>NUCLEOTIDE SEQUENCE [LARGE SCALE GENOMIC DNA]</scope>
    <source>
        <strain evidence="10 11">NCTC13337</strain>
    </source>
</reference>
<keyword evidence="6 8" id="KW-0057">Aromatic amino acid biosynthesis</keyword>
<evidence type="ECO:0000256" key="5">
    <source>
        <dbReference type="ARBA" id="ARBA00022822"/>
    </source>
</evidence>
<keyword evidence="3 8" id="KW-0028">Amino-acid biosynthesis</keyword>
<comment type="catalytic activity">
    <reaction evidence="1 8">
        <text>1-(2-carboxyphenylamino)-1-deoxy-D-ribulose 5-phosphate + H(+) = (1S,2R)-1-C-(indol-3-yl)glycerol 3-phosphate + CO2 + H2O</text>
        <dbReference type="Rhea" id="RHEA:23476"/>
        <dbReference type="ChEBI" id="CHEBI:15377"/>
        <dbReference type="ChEBI" id="CHEBI:15378"/>
        <dbReference type="ChEBI" id="CHEBI:16526"/>
        <dbReference type="ChEBI" id="CHEBI:58613"/>
        <dbReference type="ChEBI" id="CHEBI:58866"/>
        <dbReference type="EC" id="4.1.1.48"/>
    </reaction>
</comment>
<evidence type="ECO:0000313" key="10">
    <source>
        <dbReference type="EMBL" id="SUO97415.1"/>
    </source>
</evidence>
<dbReference type="NCBIfam" id="NF001373">
    <property type="entry name" value="PRK00278.1-6"/>
    <property type="match status" value="1"/>
</dbReference>
<name>A0A380MXX1_9GAMM</name>
<comment type="similarity">
    <text evidence="8">Belongs to the TrpC family.</text>
</comment>
<sequence>MTILEDIVAYKRKEVDEQKKFIDEEYLIANIDLSPDQPRGFMRAISERHDSGRVAVIAEIKKASPSAGLIREDFQPKEIALAYAKHQATCLSVLTEKQFFQGSPLHFRQVRNVVDLPMLRKDFIIDRYQVIESRALGADCVLLIAAILTDQEMVAFTRLAYDLGMDVLVEVHNREELDRALALPIKAIGVNNRNLHDFSISLETSLKLYEQLPEDYLLISESGLSSHDDIVALQKAGIHTFLIGGSLMKAEHPGRALQNLIDG</sequence>
<dbReference type="CDD" id="cd00331">
    <property type="entry name" value="IGPS"/>
    <property type="match status" value="1"/>
</dbReference>
<dbReference type="Pfam" id="PF00218">
    <property type="entry name" value="IGPS"/>
    <property type="match status" value="1"/>
</dbReference>
<evidence type="ECO:0000256" key="2">
    <source>
        <dbReference type="ARBA" id="ARBA00004696"/>
    </source>
</evidence>
<evidence type="ECO:0000256" key="8">
    <source>
        <dbReference type="HAMAP-Rule" id="MF_00134"/>
    </source>
</evidence>
<gene>
    <name evidence="8 10" type="primary">trpC</name>
    <name evidence="10" type="ORF">NCTC13337_02421</name>
</gene>
<dbReference type="InterPro" id="IPR001468">
    <property type="entry name" value="Indole-3-GlycerolPSynthase_CS"/>
</dbReference>
<dbReference type="EMBL" id="UHIC01000001">
    <property type="protein sequence ID" value="SUO97415.1"/>
    <property type="molecule type" value="Genomic_DNA"/>
</dbReference>
<dbReference type="SUPFAM" id="SSF51366">
    <property type="entry name" value="Ribulose-phoshate binding barrel"/>
    <property type="match status" value="1"/>
</dbReference>
<dbReference type="InterPro" id="IPR013798">
    <property type="entry name" value="Indole-3-glycerol_P_synth_dom"/>
</dbReference>
<dbReference type="Proteomes" id="UP000254601">
    <property type="component" value="Unassembled WGS sequence"/>
</dbReference>
<dbReference type="InterPro" id="IPR011060">
    <property type="entry name" value="RibuloseP-bd_barrel"/>
</dbReference>
<protein>
    <recommendedName>
        <fullName evidence="8">Indole-3-glycerol phosphate synthase</fullName>
        <shortName evidence="8">IGPS</shortName>
        <ecNumber evidence="8">4.1.1.48</ecNumber>
    </recommendedName>
</protein>
<dbReference type="InterPro" id="IPR045186">
    <property type="entry name" value="Indole-3-glycerol_P_synth"/>
</dbReference>
<keyword evidence="5 8" id="KW-0822">Tryptophan biosynthesis</keyword>
<dbReference type="NCBIfam" id="NF001377">
    <property type="entry name" value="PRK00278.2-4"/>
    <property type="match status" value="1"/>
</dbReference>
<dbReference type="Gene3D" id="3.20.20.70">
    <property type="entry name" value="Aldolase class I"/>
    <property type="match status" value="1"/>
</dbReference>
<dbReference type="PANTHER" id="PTHR22854">
    <property type="entry name" value="TRYPTOPHAN BIOSYNTHESIS PROTEIN"/>
    <property type="match status" value="1"/>
</dbReference>
<proteinExistence type="inferred from homology"/>
<dbReference type="FunFam" id="3.20.20.70:FF:000024">
    <property type="entry name" value="Indole-3-glycerol phosphate synthase"/>
    <property type="match status" value="1"/>
</dbReference>
<dbReference type="PANTHER" id="PTHR22854:SF2">
    <property type="entry name" value="INDOLE-3-GLYCEROL-PHOSPHATE SYNTHASE"/>
    <property type="match status" value="1"/>
</dbReference>
<evidence type="ECO:0000313" key="11">
    <source>
        <dbReference type="Proteomes" id="UP000254601"/>
    </source>
</evidence>